<feature type="domain" description="O-antigen ligase-related" evidence="6">
    <location>
        <begin position="219"/>
        <end position="371"/>
    </location>
</feature>
<dbReference type="PANTHER" id="PTHR37422:SF21">
    <property type="entry name" value="EXOQ-LIKE PROTEIN"/>
    <property type="match status" value="1"/>
</dbReference>
<evidence type="ECO:0000256" key="4">
    <source>
        <dbReference type="ARBA" id="ARBA00023136"/>
    </source>
</evidence>
<evidence type="ECO:0000256" key="3">
    <source>
        <dbReference type="ARBA" id="ARBA00022989"/>
    </source>
</evidence>
<keyword evidence="7" id="KW-0436">Ligase</keyword>
<feature type="transmembrane region" description="Helical" evidence="5">
    <location>
        <begin position="22"/>
        <end position="51"/>
    </location>
</feature>
<evidence type="ECO:0000256" key="2">
    <source>
        <dbReference type="ARBA" id="ARBA00022692"/>
    </source>
</evidence>
<feature type="transmembrane region" description="Helical" evidence="5">
    <location>
        <begin position="63"/>
        <end position="84"/>
    </location>
</feature>
<feature type="transmembrane region" description="Helical" evidence="5">
    <location>
        <begin position="256"/>
        <end position="277"/>
    </location>
</feature>
<feature type="transmembrane region" description="Helical" evidence="5">
    <location>
        <begin position="410"/>
        <end position="431"/>
    </location>
</feature>
<dbReference type="OrthoDB" id="8554812at2"/>
<evidence type="ECO:0000256" key="1">
    <source>
        <dbReference type="ARBA" id="ARBA00004141"/>
    </source>
</evidence>
<evidence type="ECO:0000313" key="7">
    <source>
        <dbReference type="EMBL" id="MBB1117884.1"/>
    </source>
</evidence>
<name>A0A7W3V1S8_9GAMM</name>
<dbReference type="InterPro" id="IPR007016">
    <property type="entry name" value="O-antigen_ligase-rel_domated"/>
</dbReference>
<feature type="transmembrane region" description="Helical" evidence="5">
    <location>
        <begin position="194"/>
        <end position="211"/>
    </location>
</feature>
<feature type="transmembrane region" description="Helical" evidence="5">
    <location>
        <begin position="130"/>
        <end position="150"/>
    </location>
</feature>
<dbReference type="InterPro" id="IPR051533">
    <property type="entry name" value="WaaL-like"/>
</dbReference>
<keyword evidence="4 5" id="KW-0472">Membrane</keyword>
<accession>A0A7W3V1S8</accession>
<dbReference type="RefSeq" id="WP_057664978.1">
    <property type="nucleotide sequence ID" value="NZ_JACIUV010000005.1"/>
</dbReference>
<reference evidence="7 8" key="1">
    <citation type="submission" date="2020-08" db="EMBL/GenBank/DDBJ databases">
        <title>Stenotrophomonas sp. W1S232.</title>
        <authorList>
            <person name="Deng Y."/>
        </authorList>
    </citation>
    <scope>NUCLEOTIDE SEQUENCE [LARGE SCALE GENOMIC DNA]</scope>
    <source>
        <strain evidence="7 8">W1S232</strain>
    </source>
</reference>
<dbReference type="GO" id="GO:0016020">
    <property type="term" value="C:membrane"/>
    <property type="evidence" value="ECO:0007669"/>
    <property type="project" value="UniProtKB-SubCell"/>
</dbReference>
<keyword evidence="3 5" id="KW-1133">Transmembrane helix</keyword>
<evidence type="ECO:0000313" key="8">
    <source>
        <dbReference type="Proteomes" id="UP000550609"/>
    </source>
</evidence>
<evidence type="ECO:0000256" key="5">
    <source>
        <dbReference type="SAM" id="Phobius"/>
    </source>
</evidence>
<feature type="transmembrane region" description="Helical" evidence="5">
    <location>
        <begin position="364"/>
        <end position="384"/>
    </location>
</feature>
<gene>
    <name evidence="7" type="ORF">H4O09_12565</name>
</gene>
<comment type="subcellular location">
    <subcellularLocation>
        <location evidence="1">Membrane</location>
        <topology evidence="1">Multi-pass membrane protein</topology>
    </subcellularLocation>
</comment>
<keyword evidence="2 5" id="KW-0812">Transmembrane</keyword>
<feature type="transmembrane region" description="Helical" evidence="5">
    <location>
        <begin position="104"/>
        <end position="123"/>
    </location>
</feature>
<dbReference type="EMBL" id="JACIUV010000005">
    <property type="protein sequence ID" value="MBB1117884.1"/>
    <property type="molecule type" value="Genomic_DNA"/>
</dbReference>
<comment type="caution">
    <text evidence="7">The sequence shown here is derived from an EMBL/GenBank/DDBJ whole genome shotgun (WGS) entry which is preliminary data.</text>
</comment>
<organism evidence="7 8">
    <name type="scientific">Stenotrophomonas koreensis</name>
    <dbReference type="NCBI Taxonomy" id="266128"/>
    <lineage>
        <taxon>Bacteria</taxon>
        <taxon>Pseudomonadati</taxon>
        <taxon>Pseudomonadota</taxon>
        <taxon>Gammaproteobacteria</taxon>
        <taxon>Lysobacterales</taxon>
        <taxon>Lysobacteraceae</taxon>
        <taxon>Stenotrophomonas</taxon>
    </lineage>
</organism>
<feature type="transmembrane region" description="Helical" evidence="5">
    <location>
        <begin position="216"/>
        <end position="236"/>
    </location>
</feature>
<dbReference type="GO" id="GO:0016874">
    <property type="term" value="F:ligase activity"/>
    <property type="evidence" value="ECO:0007669"/>
    <property type="project" value="UniProtKB-KW"/>
</dbReference>
<evidence type="ECO:0000259" key="6">
    <source>
        <dbReference type="Pfam" id="PF04932"/>
    </source>
</evidence>
<dbReference type="Proteomes" id="UP000550609">
    <property type="component" value="Unassembled WGS sequence"/>
</dbReference>
<sequence>MSSSSTLAVDTPARTYRPGDNAVWWVLAYVALLPLPGPAEVVLAAGAIFALVRLWQLRRRGGIAPLLTTEAWALTSLLFLAYWLPQVVAAIDAIDPGKAVGKAAAGLRYLPFMWLVAIAVATAQRRRRTFTGVAVIALLWTLDALLQAAWGSSALFWSLDQLRHAITGSSLCPPEEVAALGRVNGVFSECNPKLGQVLAVLAPFVLFLAGARRGVWLLLAALCGLVVLLAGARAAWLSYALVLLCSGWGVLGRRGILVLAAAAVLGLAAAAALLPGIGQRVHDSLGLLSGQAQATDAALAGRGRVWSGALCMIGEHPINGVGVRGFRHAWAQCDPAPQLPPAWGQGPALHAHQLLLEIASETGLLGLVLWLAGAAAGIRAWLFAAPAARARSLPAAIAIAVALFPLNTHLAVYSAFWGGITLLLAALYVGALQARD</sequence>
<dbReference type="PANTHER" id="PTHR37422">
    <property type="entry name" value="TEICHURONIC ACID BIOSYNTHESIS PROTEIN TUAE"/>
    <property type="match status" value="1"/>
</dbReference>
<dbReference type="AlphaFoldDB" id="A0A7W3V1S8"/>
<proteinExistence type="predicted"/>
<dbReference type="Pfam" id="PF04932">
    <property type="entry name" value="Wzy_C"/>
    <property type="match status" value="1"/>
</dbReference>
<protein>
    <submittedName>
        <fullName evidence="7">O-antigen ligase family protein</fullName>
    </submittedName>
</protein>